<evidence type="ECO:0000313" key="6">
    <source>
        <dbReference type="EMBL" id="GAA4106688.1"/>
    </source>
</evidence>
<keyword evidence="4" id="KW-0732">Signal</keyword>
<evidence type="ECO:0008006" key="8">
    <source>
        <dbReference type="Google" id="ProtNLM"/>
    </source>
</evidence>
<dbReference type="Gene3D" id="2.60.40.60">
    <property type="entry name" value="Cadherins"/>
    <property type="match status" value="1"/>
</dbReference>
<evidence type="ECO:0000256" key="2">
    <source>
        <dbReference type="ARBA" id="ARBA00022512"/>
    </source>
</evidence>
<keyword evidence="3" id="KW-0964">Secreted</keyword>
<dbReference type="EMBL" id="BAABCW010000001">
    <property type="protein sequence ID" value="GAA4106688.1"/>
    <property type="molecule type" value="Genomic_DNA"/>
</dbReference>
<dbReference type="CDD" id="cd11304">
    <property type="entry name" value="Cadherin_repeat"/>
    <property type="match status" value="1"/>
</dbReference>
<evidence type="ECO:0000256" key="4">
    <source>
        <dbReference type="ARBA" id="ARBA00022729"/>
    </source>
</evidence>
<sequence>MGNLHGIIKNNISFKRNILKSGKMIRQFYNYTTLLLFIIVISCSKDDSADQEALEVIIQTQDMNFNINENPEVNQVIGTVVASVNRGTILFSILEQPLNIAFDINSTTGELYVRNNSFFDYENIKEITGKIKISSSDSDVYEVSSITITINDVVGESYFGDVYLKNQEEVDEFSSKLYEEINGSLLIDDSNDFVITPITDLSGLASIKVVRDDLIISNSRSLINLEGLNNITNIGTLRLVNNHFLEDISALKKISTLANIDINYNPLITSLNCFLNIISLSGACNIVDSEGLLNLEGLNNITSIGGNLYLRGNDKLLNVSGLNSLTTVNGYFAITNHNKLSNLYDLGKLQRVQGGFSIGENHSLVNLEGLNSFKSLNNDLFIAANDSLLNLDGLHIEGELTGNIKILANESLLNIDALQSITSVDGSIFVENNLKLESIKGLLHIERLNRLLINNNDALTSLNGLDNLSSVITSFEVFKNGLLSDFCSLENLVQNSISPSLYDVAWNLYNPTIDDINNGECSN</sequence>
<dbReference type="SUPFAM" id="SSF49313">
    <property type="entry name" value="Cadherin-like"/>
    <property type="match status" value="1"/>
</dbReference>
<evidence type="ECO:0000256" key="3">
    <source>
        <dbReference type="ARBA" id="ARBA00022525"/>
    </source>
</evidence>
<evidence type="ECO:0000256" key="5">
    <source>
        <dbReference type="ARBA" id="ARBA00023180"/>
    </source>
</evidence>
<gene>
    <name evidence="6" type="ORF">GCM10022393_01230</name>
</gene>
<dbReference type="InterPro" id="IPR015919">
    <property type="entry name" value="Cadherin-like_sf"/>
</dbReference>
<keyword evidence="2" id="KW-0134">Cell wall</keyword>
<name>A0ABP7XA09_9FLAO</name>
<evidence type="ECO:0000313" key="7">
    <source>
        <dbReference type="Proteomes" id="UP001500459"/>
    </source>
</evidence>
<dbReference type="InterPro" id="IPR036941">
    <property type="entry name" value="Rcpt_L-dom_sf"/>
</dbReference>
<dbReference type="Gene3D" id="3.80.20.20">
    <property type="entry name" value="Receptor L-domain"/>
    <property type="match status" value="1"/>
</dbReference>
<dbReference type="InterPro" id="IPR051648">
    <property type="entry name" value="CWI-Assembly_Regulator"/>
</dbReference>
<reference evidence="7" key="1">
    <citation type="journal article" date="2019" name="Int. J. Syst. Evol. Microbiol.">
        <title>The Global Catalogue of Microorganisms (GCM) 10K type strain sequencing project: providing services to taxonomists for standard genome sequencing and annotation.</title>
        <authorList>
            <consortium name="The Broad Institute Genomics Platform"/>
            <consortium name="The Broad Institute Genome Sequencing Center for Infectious Disease"/>
            <person name="Wu L."/>
            <person name="Ma J."/>
        </authorList>
    </citation>
    <scope>NUCLEOTIDE SEQUENCE [LARGE SCALE GENOMIC DNA]</scope>
    <source>
        <strain evidence="7">JCM 17106</strain>
    </source>
</reference>
<dbReference type="SUPFAM" id="SSF52058">
    <property type="entry name" value="L domain-like"/>
    <property type="match status" value="3"/>
</dbReference>
<comment type="caution">
    <text evidence="6">The sequence shown here is derived from an EMBL/GenBank/DDBJ whole genome shotgun (WGS) entry which is preliminary data.</text>
</comment>
<accession>A0ABP7XA09</accession>
<proteinExistence type="predicted"/>
<dbReference type="PANTHER" id="PTHR31018:SF3">
    <property type="entry name" value="RECEPTOR PROTEIN-TYROSINE KINASE"/>
    <property type="match status" value="1"/>
</dbReference>
<keyword evidence="5" id="KW-0325">Glycoprotein</keyword>
<protein>
    <recommendedName>
        <fullName evidence="8">Cadherin domain-containing protein</fullName>
    </recommendedName>
</protein>
<dbReference type="PANTHER" id="PTHR31018">
    <property type="entry name" value="SPORULATION-SPECIFIC PROTEIN-RELATED"/>
    <property type="match status" value="1"/>
</dbReference>
<evidence type="ECO:0000256" key="1">
    <source>
        <dbReference type="ARBA" id="ARBA00004191"/>
    </source>
</evidence>
<organism evidence="6 7">
    <name type="scientific">Aquimarina addita</name>
    <dbReference type="NCBI Taxonomy" id="870485"/>
    <lineage>
        <taxon>Bacteria</taxon>
        <taxon>Pseudomonadati</taxon>
        <taxon>Bacteroidota</taxon>
        <taxon>Flavobacteriia</taxon>
        <taxon>Flavobacteriales</taxon>
        <taxon>Flavobacteriaceae</taxon>
        <taxon>Aquimarina</taxon>
    </lineage>
</organism>
<comment type="subcellular location">
    <subcellularLocation>
        <location evidence="1">Secreted</location>
        <location evidence="1">Cell wall</location>
    </subcellularLocation>
</comment>
<dbReference type="Proteomes" id="UP001500459">
    <property type="component" value="Unassembled WGS sequence"/>
</dbReference>
<keyword evidence="7" id="KW-1185">Reference proteome</keyword>